<dbReference type="Pfam" id="PF05097">
    <property type="entry name" value="DUF688"/>
    <property type="match status" value="1"/>
</dbReference>
<protein>
    <submittedName>
        <fullName evidence="1">Uncharacterized protein</fullName>
    </submittedName>
</protein>
<evidence type="ECO:0000313" key="1">
    <source>
        <dbReference type="EMBL" id="MCI09513.1"/>
    </source>
</evidence>
<feature type="non-terminal residue" evidence="1">
    <location>
        <position position="1"/>
    </location>
</feature>
<dbReference type="InterPro" id="IPR007789">
    <property type="entry name" value="DUF688"/>
</dbReference>
<proteinExistence type="predicted"/>
<evidence type="ECO:0000313" key="2">
    <source>
        <dbReference type="Proteomes" id="UP000265520"/>
    </source>
</evidence>
<organism evidence="1 2">
    <name type="scientific">Trifolium medium</name>
    <dbReference type="NCBI Taxonomy" id="97028"/>
    <lineage>
        <taxon>Eukaryota</taxon>
        <taxon>Viridiplantae</taxon>
        <taxon>Streptophyta</taxon>
        <taxon>Embryophyta</taxon>
        <taxon>Tracheophyta</taxon>
        <taxon>Spermatophyta</taxon>
        <taxon>Magnoliopsida</taxon>
        <taxon>eudicotyledons</taxon>
        <taxon>Gunneridae</taxon>
        <taxon>Pentapetalae</taxon>
        <taxon>rosids</taxon>
        <taxon>fabids</taxon>
        <taxon>Fabales</taxon>
        <taxon>Fabaceae</taxon>
        <taxon>Papilionoideae</taxon>
        <taxon>50 kb inversion clade</taxon>
        <taxon>NPAAA clade</taxon>
        <taxon>Hologalegina</taxon>
        <taxon>IRL clade</taxon>
        <taxon>Trifolieae</taxon>
        <taxon>Trifolium</taxon>
    </lineage>
</organism>
<dbReference type="Proteomes" id="UP000265520">
    <property type="component" value="Unassembled WGS sequence"/>
</dbReference>
<name>A0A392PBN2_9FABA</name>
<dbReference type="AlphaFoldDB" id="A0A392PBN2"/>
<sequence>DKQSVIPFKWEKEPGIPKELESLPLKIVPPAKLKPKHVTKHVSTKSCYLVKPIWLRSSKAKKDDEDEEEEAFEENDIFPSHRVSKFSSGSSTASSKGTVLKSSRVAKFAKRIFKRISLSKL</sequence>
<accession>A0A392PBN2</accession>
<dbReference type="EMBL" id="LXQA010072924">
    <property type="protein sequence ID" value="MCI09513.1"/>
    <property type="molecule type" value="Genomic_DNA"/>
</dbReference>
<comment type="caution">
    <text evidence="1">The sequence shown here is derived from an EMBL/GenBank/DDBJ whole genome shotgun (WGS) entry which is preliminary data.</text>
</comment>
<keyword evidence="2" id="KW-1185">Reference proteome</keyword>
<reference evidence="1 2" key="1">
    <citation type="journal article" date="2018" name="Front. Plant Sci.">
        <title>Red Clover (Trifolium pratense) and Zigzag Clover (T. medium) - A Picture of Genomic Similarities and Differences.</title>
        <authorList>
            <person name="Dluhosova J."/>
            <person name="Istvanek J."/>
            <person name="Nedelnik J."/>
            <person name="Repkova J."/>
        </authorList>
    </citation>
    <scope>NUCLEOTIDE SEQUENCE [LARGE SCALE GENOMIC DNA]</scope>
    <source>
        <strain evidence="2">cv. 10/8</strain>
        <tissue evidence="1">Leaf</tissue>
    </source>
</reference>